<organism evidence="1 2">
    <name type="scientific">Araneus ventricosus</name>
    <name type="common">Orbweaver spider</name>
    <name type="synonym">Epeira ventricosa</name>
    <dbReference type="NCBI Taxonomy" id="182803"/>
    <lineage>
        <taxon>Eukaryota</taxon>
        <taxon>Metazoa</taxon>
        <taxon>Ecdysozoa</taxon>
        <taxon>Arthropoda</taxon>
        <taxon>Chelicerata</taxon>
        <taxon>Arachnida</taxon>
        <taxon>Araneae</taxon>
        <taxon>Araneomorphae</taxon>
        <taxon>Entelegynae</taxon>
        <taxon>Araneoidea</taxon>
        <taxon>Araneidae</taxon>
        <taxon>Araneus</taxon>
    </lineage>
</organism>
<comment type="caution">
    <text evidence="1">The sequence shown here is derived from an EMBL/GenBank/DDBJ whole genome shotgun (WGS) entry which is preliminary data.</text>
</comment>
<dbReference type="EMBL" id="BGPR01028001">
    <property type="protein sequence ID" value="GBN98909.1"/>
    <property type="molecule type" value="Genomic_DNA"/>
</dbReference>
<evidence type="ECO:0000313" key="1">
    <source>
        <dbReference type="EMBL" id="GBN98909.1"/>
    </source>
</evidence>
<name>A0A4Y2THM9_ARAVE</name>
<dbReference type="AlphaFoldDB" id="A0A4Y2THM9"/>
<dbReference type="Proteomes" id="UP000499080">
    <property type="component" value="Unassembled WGS sequence"/>
</dbReference>
<evidence type="ECO:0000313" key="2">
    <source>
        <dbReference type="Proteomes" id="UP000499080"/>
    </source>
</evidence>
<reference evidence="1 2" key="1">
    <citation type="journal article" date="2019" name="Sci. Rep.">
        <title>Orb-weaving spider Araneus ventricosus genome elucidates the spidroin gene catalogue.</title>
        <authorList>
            <person name="Kono N."/>
            <person name="Nakamura H."/>
            <person name="Ohtoshi R."/>
            <person name="Moran D.A.P."/>
            <person name="Shinohara A."/>
            <person name="Yoshida Y."/>
            <person name="Fujiwara M."/>
            <person name="Mori M."/>
            <person name="Tomita M."/>
            <person name="Arakawa K."/>
        </authorList>
    </citation>
    <scope>NUCLEOTIDE SEQUENCE [LARGE SCALE GENOMIC DNA]</scope>
</reference>
<accession>A0A4Y2THM9</accession>
<sequence length="81" mass="9434">MLKLWKIPFDLAFHRKFMVSETDVCDAFQEDCHTDIIEKETASHMYSSAGDEKWQDIIELINKANSSYEECASESCSCYLR</sequence>
<keyword evidence="2" id="KW-1185">Reference proteome</keyword>
<gene>
    <name evidence="1" type="ORF">AVEN_274722_1</name>
</gene>
<protein>
    <submittedName>
        <fullName evidence="1">Uncharacterized protein</fullName>
    </submittedName>
</protein>
<proteinExistence type="predicted"/>